<dbReference type="InterPro" id="IPR006769">
    <property type="entry name" value="MCU_C"/>
</dbReference>
<evidence type="ECO:0000256" key="6">
    <source>
        <dbReference type="ARBA" id="ARBA00022837"/>
    </source>
</evidence>
<keyword evidence="4" id="KW-0109">Calcium transport</keyword>
<dbReference type="EMBL" id="PSQE01000008">
    <property type="protein sequence ID" value="RHN42141.1"/>
    <property type="molecule type" value="Genomic_DNA"/>
</dbReference>
<keyword evidence="8" id="KW-0406">Ion transport</keyword>
<dbReference type="AlphaFoldDB" id="A0A396GPR8"/>
<dbReference type="GO" id="GO:0016020">
    <property type="term" value="C:membrane"/>
    <property type="evidence" value="ECO:0007669"/>
    <property type="project" value="UniProtKB-SubCell"/>
</dbReference>
<evidence type="ECO:0000259" key="11">
    <source>
        <dbReference type="Pfam" id="PF04678"/>
    </source>
</evidence>
<feature type="domain" description="Calcium uniporter protein C-terminal" evidence="11">
    <location>
        <begin position="164"/>
        <end position="334"/>
    </location>
</feature>
<keyword evidence="5 10" id="KW-0812">Transmembrane</keyword>
<evidence type="ECO:0000313" key="13">
    <source>
        <dbReference type="Proteomes" id="UP000265566"/>
    </source>
</evidence>
<comment type="similarity">
    <text evidence="2">Belongs to the MCU (TC 1.A.77) family.</text>
</comment>
<feature type="transmembrane region" description="Helical" evidence="10">
    <location>
        <begin position="276"/>
        <end position="296"/>
    </location>
</feature>
<dbReference type="GO" id="GO:0006816">
    <property type="term" value="P:calcium ion transport"/>
    <property type="evidence" value="ECO:0007669"/>
    <property type="project" value="UniProtKB-KW"/>
</dbReference>
<evidence type="ECO:0000256" key="7">
    <source>
        <dbReference type="ARBA" id="ARBA00022989"/>
    </source>
</evidence>
<feature type="transmembrane region" description="Helical" evidence="10">
    <location>
        <begin position="250"/>
        <end position="270"/>
    </location>
</feature>
<gene>
    <name evidence="12" type="ORF">MtrunA17_Chr8g0373631</name>
</gene>
<dbReference type="GO" id="GO:0005739">
    <property type="term" value="C:mitochondrion"/>
    <property type="evidence" value="ECO:0007669"/>
    <property type="project" value="GOC"/>
</dbReference>
<comment type="caution">
    <text evidence="12">The sequence shown here is derived from an EMBL/GenBank/DDBJ whole genome shotgun (WGS) entry which is preliminary data.</text>
</comment>
<evidence type="ECO:0000256" key="9">
    <source>
        <dbReference type="ARBA" id="ARBA00023136"/>
    </source>
</evidence>
<dbReference type="PANTHER" id="PTHR13462">
    <property type="entry name" value="CALCIUM UNIPORTER PROTEIN, MITOCHONDRIAL"/>
    <property type="match status" value="1"/>
</dbReference>
<dbReference type="InterPro" id="IPR039055">
    <property type="entry name" value="MCU_fam"/>
</dbReference>
<sequence length="361" mass="41022">MAFKKTLTQRLLSLTKISSQSLSNCRISSSSLQSRHPSFVANRDIAPEPGDSSNDGVLRRFLHKQAVFNSELRPPHPGGSDGLLQKLREMDIARNRIRLDGLTPPEAEMEVATEELKSTAEDVRKLLRATQLEAVKSKIRMIQQSCVTYSEFVEMCGENCSDQEQAKKIAKILDDSATVIILGDVVFLKPEQLCLFRSKTDSTFVAKTIQALFPVPAPKPNEAETKELEEMEKQKATIDSRAHTMARRELWGGLGFVLVQILASMRLTFWELNWDVMEPICFYATSMYFMAGYTFFLRTSKEPSFEGFYQSRFSTKQKQLMKLHNFDIARYNQLRDASPPAPSSELNSTIVHPLNQFHRNI</sequence>
<evidence type="ECO:0000256" key="3">
    <source>
        <dbReference type="ARBA" id="ARBA00022448"/>
    </source>
</evidence>
<dbReference type="Proteomes" id="UP000265566">
    <property type="component" value="Chromosome 8"/>
</dbReference>
<evidence type="ECO:0000256" key="2">
    <source>
        <dbReference type="ARBA" id="ARBA00005653"/>
    </source>
</evidence>
<dbReference type="Pfam" id="PF04678">
    <property type="entry name" value="MCU"/>
    <property type="match status" value="1"/>
</dbReference>
<reference evidence="13" key="1">
    <citation type="journal article" date="2018" name="Nat. Plants">
        <title>Whole-genome landscape of Medicago truncatula symbiotic genes.</title>
        <authorList>
            <person name="Pecrix Y."/>
            <person name="Staton S.E."/>
            <person name="Sallet E."/>
            <person name="Lelandais-Briere C."/>
            <person name="Moreau S."/>
            <person name="Carrere S."/>
            <person name="Blein T."/>
            <person name="Jardinaud M.F."/>
            <person name="Latrasse D."/>
            <person name="Zouine M."/>
            <person name="Zahm M."/>
            <person name="Kreplak J."/>
            <person name="Mayjonade B."/>
            <person name="Satge C."/>
            <person name="Perez M."/>
            <person name="Cauet S."/>
            <person name="Marande W."/>
            <person name="Chantry-Darmon C."/>
            <person name="Lopez-Roques C."/>
            <person name="Bouchez O."/>
            <person name="Berard A."/>
            <person name="Debelle F."/>
            <person name="Munos S."/>
            <person name="Bendahmane A."/>
            <person name="Berges H."/>
            <person name="Niebel A."/>
            <person name="Buitink J."/>
            <person name="Frugier F."/>
            <person name="Benhamed M."/>
            <person name="Crespi M."/>
            <person name="Gouzy J."/>
            <person name="Gamas P."/>
        </authorList>
    </citation>
    <scope>NUCLEOTIDE SEQUENCE [LARGE SCALE GENOMIC DNA]</scope>
    <source>
        <strain evidence="13">cv. Jemalong A17</strain>
    </source>
</reference>
<organism evidence="12 13">
    <name type="scientific">Medicago truncatula</name>
    <name type="common">Barrel medic</name>
    <name type="synonym">Medicago tribuloides</name>
    <dbReference type="NCBI Taxonomy" id="3880"/>
    <lineage>
        <taxon>Eukaryota</taxon>
        <taxon>Viridiplantae</taxon>
        <taxon>Streptophyta</taxon>
        <taxon>Embryophyta</taxon>
        <taxon>Tracheophyta</taxon>
        <taxon>Spermatophyta</taxon>
        <taxon>Magnoliopsida</taxon>
        <taxon>eudicotyledons</taxon>
        <taxon>Gunneridae</taxon>
        <taxon>Pentapetalae</taxon>
        <taxon>rosids</taxon>
        <taxon>fabids</taxon>
        <taxon>Fabales</taxon>
        <taxon>Fabaceae</taxon>
        <taxon>Papilionoideae</taxon>
        <taxon>50 kb inversion clade</taxon>
        <taxon>NPAAA clade</taxon>
        <taxon>Hologalegina</taxon>
        <taxon>IRL clade</taxon>
        <taxon>Trifolieae</taxon>
        <taxon>Medicago</taxon>
    </lineage>
</organism>
<keyword evidence="6" id="KW-0106">Calcium</keyword>
<dbReference type="Gramene" id="rna48544">
    <property type="protein sequence ID" value="RHN42141.1"/>
    <property type="gene ID" value="gene48544"/>
</dbReference>
<keyword evidence="3" id="KW-0813">Transport</keyword>
<protein>
    <submittedName>
        <fullName evidence="12">Putative Coiled-coil domain containing protein</fullName>
    </submittedName>
</protein>
<evidence type="ECO:0000256" key="8">
    <source>
        <dbReference type="ARBA" id="ARBA00023065"/>
    </source>
</evidence>
<accession>A0A396GPR8</accession>
<comment type="subcellular location">
    <subcellularLocation>
        <location evidence="1">Membrane</location>
        <topology evidence="1">Multi-pass membrane protein</topology>
    </subcellularLocation>
</comment>
<dbReference type="GO" id="GO:0051560">
    <property type="term" value="P:mitochondrial calcium ion homeostasis"/>
    <property type="evidence" value="ECO:0007669"/>
    <property type="project" value="InterPro"/>
</dbReference>
<evidence type="ECO:0000256" key="10">
    <source>
        <dbReference type="SAM" id="Phobius"/>
    </source>
</evidence>
<keyword evidence="9 10" id="KW-0472">Membrane</keyword>
<evidence type="ECO:0000256" key="5">
    <source>
        <dbReference type="ARBA" id="ARBA00022692"/>
    </source>
</evidence>
<evidence type="ECO:0000313" key="12">
    <source>
        <dbReference type="EMBL" id="RHN42141.1"/>
    </source>
</evidence>
<dbReference type="PANTHER" id="PTHR13462:SF31">
    <property type="entry name" value="CALCIUM UNIPORTER PROTEIN 1, MITOCHONDRIAL"/>
    <property type="match status" value="1"/>
</dbReference>
<keyword evidence="7 10" id="KW-1133">Transmembrane helix</keyword>
<evidence type="ECO:0000256" key="1">
    <source>
        <dbReference type="ARBA" id="ARBA00004141"/>
    </source>
</evidence>
<evidence type="ECO:0000256" key="4">
    <source>
        <dbReference type="ARBA" id="ARBA00022568"/>
    </source>
</evidence>
<name>A0A396GPR8_MEDTR</name>
<proteinExistence type="inferred from homology"/>